<accession>A0A8H6FR15</accession>
<dbReference type="Pfam" id="PF02970">
    <property type="entry name" value="TBCA"/>
    <property type="match status" value="1"/>
</dbReference>
<sequence length="112" mass="12081">MAPPTPLSVATNSINRLLKEESSYRTELATQQRRVEQLQAGGADEDDAGNTEFRLRQEERAVEETKAVFGPLRERIAWAVEKLEGVLASGMAAGGPEVDAANDALVRAKATS</sequence>
<keyword evidence="3" id="KW-0493">Microtubule</keyword>
<dbReference type="GO" id="GO:0007023">
    <property type="term" value="P:post-chaperonin tubulin folding pathway"/>
    <property type="evidence" value="ECO:0007669"/>
    <property type="project" value="UniProtKB-UniRule"/>
</dbReference>
<dbReference type="AlphaFoldDB" id="A0A8H6FR15"/>
<comment type="caution">
    <text evidence="5">The sequence shown here is derived from an EMBL/GenBank/DDBJ whole genome shotgun (WGS) entry which is preliminary data.</text>
</comment>
<name>A0A8H6FR15_9LECA</name>
<evidence type="ECO:0000313" key="5">
    <source>
        <dbReference type="EMBL" id="KAF6233040.1"/>
    </source>
</evidence>
<dbReference type="GO" id="GO:0048487">
    <property type="term" value="F:beta-tubulin binding"/>
    <property type="evidence" value="ECO:0007669"/>
    <property type="project" value="InterPro"/>
</dbReference>
<proteinExistence type="inferred from homology"/>
<dbReference type="EMBL" id="JACCJC010000042">
    <property type="protein sequence ID" value="KAF6233040.1"/>
    <property type="molecule type" value="Genomic_DNA"/>
</dbReference>
<evidence type="ECO:0000256" key="2">
    <source>
        <dbReference type="ARBA" id="ARBA00023186"/>
    </source>
</evidence>
<feature type="region of interest" description="Disordered" evidence="4">
    <location>
        <begin position="28"/>
        <end position="51"/>
    </location>
</feature>
<dbReference type="SUPFAM" id="SSF46988">
    <property type="entry name" value="Tubulin chaperone cofactor A"/>
    <property type="match status" value="1"/>
</dbReference>
<dbReference type="PANTHER" id="PTHR21500">
    <property type="entry name" value="TUBULIN-SPECIFIC CHAPERONE A"/>
    <property type="match status" value="1"/>
</dbReference>
<evidence type="ECO:0000256" key="1">
    <source>
        <dbReference type="ARBA" id="ARBA00006806"/>
    </source>
</evidence>
<reference evidence="5 6" key="1">
    <citation type="journal article" date="2020" name="Genomics">
        <title>Complete, high-quality genomes from long-read metagenomic sequencing of two wolf lichen thalli reveals enigmatic genome architecture.</title>
        <authorList>
            <person name="McKenzie S.K."/>
            <person name="Walston R.F."/>
            <person name="Allen J.L."/>
        </authorList>
    </citation>
    <scope>NUCLEOTIDE SEQUENCE [LARGE SCALE GENOMIC DNA]</scope>
    <source>
        <strain evidence="5">WasteWater2</strain>
    </source>
</reference>
<dbReference type="RefSeq" id="XP_037162462.1">
    <property type="nucleotide sequence ID" value="XM_037310692.1"/>
</dbReference>
<dbReference type="Gene3D" id="1.20.58.90">
    <property type="match status" value="1"/>
</dbReference>
<dbReference type="InterPro" id="IPR004226">
    <property type="entry name" value="TBCA"/>
</dbReference>
<gene>
    <name evidence="5" type="ORF">HO173_008796</name>
</gene>
<dbReference type="GO" id="GO:0007021">
    <property type="term" value="P:tubulin complex assembly"/>
    <property type="evidence" value="ECO:0007669"/>
    <property type="project" value="UniProtKB-UniRule"/>
</dbReference>
<dbReference type="GO" id="GO:0005874">
    <property type="term" value="C:microtubule"/>
    <property type="evidence" value="ECO:0007669"/>
    <property type="project" value="UniProtKB-KW"/>
</dbReference>
<dbReference type="OrthoDB" id="296187at2759"/>
<dbReference type="GO" id="GO:0005829">
    <property type="term" value="C:cytosol"/>
    <property type="evidence" value="ECO:0007669"/>
    <property type="project" value="TreeGrafter"/>
</dbReference>
<dbReference type="InterPro" id="IPR036126">
    <property type="entry name" value="TBCA_sf"/>
</dbReference>
<organism evidence="5 6">
    <name type="scientific">Letharia columbiana</name>
    <dbReference type="NCBI Taxonomy" id="112416"/>
    <lineage>
        <taxon>Eukaryota</taxon>
        <taxon>Fungi</taxon>
        <taxon>Dikarya</taxon>
        <taxon>Ascomycota</taxon>
        <taxon>Pezizomycotina</taxon>
        <taxon>Lecanoromycetes</taxon>
        <taxon>OSLEUM clade</taxon>
        <taxon>Lecanoromycetidae</taxon>
        <taxon>Lecanorales</taxon>
        <taxon>Lecanorineae</taxon>
        <taxon>Parmeliaceae</taxon>
        <taxon>Letharia</taxon>
    </lineage>
</organism>
<evidence type="ECO:0000256" key="4">
    <source>
        <dbReference type="SAM" id="MobiDB-lite"/>
    </source>
</evidence>
<keyword evidence="3" id="KW-0206">Cytoskeleton</keyword>
<keyword evidence="3" id="KW-0963">Cytoplasm</keyword>
<keyword evidence="2 3" id="KW-0143">Chaperone</keyword>
<comment type="similarity">
    <text evidence="1 3">Belongs to the TBCA family.</text>
</comment>
<dbReference type="GeneID" id="59290450"/>
<dbReference type="PANTHER" id="PTHR21500:SF0">
    <property type="entry name" value="TUBULIN-SPECIFIC CHAPERONE A"/>
    <property type="match status" value="1"/>
</dbReference>
<protein>
    <recommendedName>
        <fullName evidence="3">Tubulin-specific chaperone A</fullName>
    </recommendedName>
</protein>
<comment type="subcellular location">
    <subcellularLocation>
        <location evidence="3">Cytoplasm</location>
        <location evidence="3">Cytoskeleton</location>
    </subcellularLocation>
</comment>
<comment type="subunit">
    <text evidence="3">Supercomplex made of cofactors A to E. Cofactors A and D function by capturing and stabilizing tubulin in a quasi-native conformation. Cofactor E binds to the cofactor D-tubulin complex; interaction with cofactor C then causes the release of tubulin polypeptides that are committed to the native state.</text>
</comment>
<evidence type="ECO:0000256" key="3">
    <source>
        <dbReference type="RuleBase" id="RU364030"/>
    </source>
</evidence>
<keyword evidence="6" id="KW-1185">Reference proteome</keyword>
<evidence type="ECO:0000313" key="6">
    <source>
        <dbReference type="Proteomes" id="UP000578531"/>
    </source>
</evidence>
<dbReference type="Proteomes" id="UP000578531">
    <property type="component" value="Unassembled WGS sequence"/>
</dbReference>